<dbReference type="PANTHER" id="PTHR42918:SF9">
    <property type="entry name" value="LYSINE--TRNA LIGASE"/>
    <property type="match status" value="1"/>
</dbReference>
<dbReference type="FunFam" id="2.40.50.140:FF:000050">
    <property type="entry name" value="Lysine--tRNA ligase"/>
    <property type="match status" value="1"/>
</dbReference>
<keyword evidence="6" id="KW-0067">ATP-binding</keyword>
<evidence type="ECO:0000256" key="5">
    <source>
        <dbReference type="ARBA" id="ARBA00022741"/>
    </source>
</evidence>
<comment type="similarity">
    <text evidence="1">Belongs to the class-II aminoacyl-tRNA synthetase family.</text>
</comment>
<dbReference type="InterPro" id="IPR012340">
    <property type="entry name" value="NA-bd_OB-fold"/>
</dbReference>
<dbReference type="SUPFAM" id="SSF55681">
    <property type="entry name" value="Class II aaRS and biotin synthetases"/>
    <property type="match status" value="1"/>
</dbReference>
<dbReference type="EC" id="6.1.1.6" evidence="2"/>
<dbReference type="InterPro" id="IPR004365">
    <property type="entry name" value="NA-bd_OB_tRNA"/>
</dbReference>
<reference evidence="13 14" key="1">
    <citation type="journal article" date="2022" name="Nat. Ecol. Evol.">
        <title>A masculinizing supergene underlies an exaggerated male reproductive morph in a spider.</title>
        <authorList>
            <person name="Hendrickx F."/>
            <person name="De Corte Z."/>
            <person name="Sonet G."/>
            <person name="Van Belleghem S.M."/>
            <person name="Kostlbacher S."/>
            <person name="Vangestel C."/>
        </authorList>
    </citation>
    <scope>NUCLEOTIDE SEQUENCE [LARGE SCALE GENOMIC DNA]</scope>
    <source>
        <strain evidence="13">W744_W776</strain>
    </source>
</reference>
<dbReference type="PANTHER" id="PTHR42918">
    <property type="entry name" value="LYSYL-TRNA SYNTHETASE"/>
    <property type="match status" value="1"/>
</dbReference>
<dbReference type="GO" id="GO:0006430">
    <property type="term" value="P:lysyl-tRNA aminoacylation"/>
    <property type="evidence" value="ECO:0007669"/>
    <property type="project" value="InterPro"/>
</dbReference>
<organism evidence="13 14">
    <name type="scientific">Oedothorax gibbosus</name>
    <dbReference type="NCBI Taxonomy" id="931172"/>
    <lineage>
        <taxon>Eukaryota</taxon>
        <taxon>Metazoa</taxon>
        <taxon>Ecdysozoa</taxon>
        <taxon>Arthropoda</taxon>
        <taxon>Chelicerata</taxon>
        <taxon>Arachnida</taxon>
        <taxon>Araneae</taxon>
        <taxon>Araneomorphae</taxon>
        <taxon>Entelegynae</taxon>
        <taxon>Araneoidea</taxon>
        <taxon>Linyphiidae</taxon>
        <taxon>Erigoninae</taxon>
        <taxon>Oedothorax</taxon>
    </lineage>
</organism>
<keyword evidence="4" id="KW-0436">Ligase</keyword>
<evidence type="ECO:0000256" key="7">
    <source>
        <dbReference type="ARBA" id="ARBA00022917"/>
    </source>
</evidence>
<dbReference type="GO" id="GO:0005829">
    <property type="term" value="C:cytosol"/>
    <property type="evidence" value="ECO:0007669"/>
    <property type="project" value="TreeGrafter"/>
</dbReference>
<evidence type="ECO:0000256" key="2">
    <source>
        <dbReference type="ARBA" id="ARBA00013166"/>
    </source>
</evidence>
<keyword evidence="5" id="KW-0547">Nucleotide-binding</keyword>
<dbReference type="Proteomes" id="UP000827092">
    <property type="component" value="Unassembled WGS sequence"/>
</dbReference>
<dbReference type="GO" id="GO:0000049">
    <property type="term" value="F:tRNA binding"/>
    <property type="evidence" value="ECO:0007669"/>
    <property type="project" value="TreeGrafter"/>
</dbReference>
<dbReference type="InterPro" id="IPR044136">
    <property type="entry name" value="Lys-tRNA-ligase_II_N"/>
</dbReference>
<keyword evidence="14" id="KW-1185">Reference proteome</keyword>
<evidence type="ECO:0000256" key="4">
    <source>
        <dbReference type="ARBA" id="ARBA00022598"/>
    </source>
</evidence>
<keyword evidence="8" id="KW-0030">Aminoacyl-tRNA synthetase</keyword>
<dbReference type="GO" id="GO:0005524">
    <property type="term" value="F:ATP binding"/>
    <property type="evidence" value="ECO:0007669"/>
    <property type="project" value="UniProtKB-KW"/>
</dbReference>
<dbReference type="InterPro" id="IPR006195">
    <property type="entry name" value="aa-tRNA-synth_II"/>
</dbReference>
<feature type="compositionally biased region" description="Basic and acidic residues" evidence="11">
    <location>
        <begin position="35"/>
        <end position="61"/>
    </location>
</feature>
<evidence type="ECO:0000256" key="10">
    <source>
        <dbReference type="ARBA" id="ARBA00048573"/>
    </source>
</evidence>
<dbReference type="GO" id="GO:0004824">
    <property type="term" value="F:lysine-tRNA ligase activity"/>
    <property type="evidence" value="ECO:0007669"/>
    <property type="project" value="UniProtKB-EC"/>
</dbReference>
<proteinExistence type="inferred from homology"/>
<dbReference type="AlphaFoldDB" id="A0AAV6VKG8"/>
<evidence type="ECO:0000256" key="11">
    <source>
        <dbReference type="SAM" id="MobiDB-lite"/>
    </source>
</evidence>
<evidence type="ECO:0000313" key="13">
    <source>
        <dbReference type="EMBL" id="KAG8196960.1"/>
    </source>
</evidence>
<evidence type="ECO:0000256" key="3">
    <source>
        <dbReference type="ARBA" id="ARBA00015745"/>
    </source>
</evidence>
<dbReference type="PROSITE" id="PS50862">
    <property type="entry name" value="AA_TRNA_LIGASE_II"/>
    <property type="match status" value="1"/>
</dbReference>
<evidence type="ECO:0000256" key="8">
    <source>
        <dbReference type="ARBA" id="ARBA00023146"/>
    </source>
</evidence>
<dbReference type="PRINTS" id="PR00982">
    <property type="entry name" value="TRNASYNTHLYS"/>
</dbReference>
<dbReference type="Pfam" id="PF01336">
    <property type="entry name" value="tRNA_anti-codon"/>
    <property type="match status" value="1"/>
</dbReference>
<name>A0AAV6VKG8_9ARAC</name>
<dbReference type="GO" id="GO:0005739">
    <property type="term" value="C:mitochondrion"/>
    <property type="evidence" value="ECO:0007669"/>
    <property type="project" value="TreeGrafter"/>
</dbReference>
<protein>
    <recommendedName>
        <fullName evidence="3">Lysine--tRNA ligase</fullName>
        <ecNumber evidence="2">6.1.1.6</ecNumber>
    </recommendedName>
    <alternativeName>
        <fullName evidence="9">Lysyl-tRNA synthetase</fullName>
    </alternativeName>
</protein>
<dbReference type="SUPFAM" id="SSF50249">
    <property type="entry name" value="Nucleic acid-binding proteins"/>
    <property type="match status" value="1"/>
</dbReference>
<dbReference type="InterPro" id="IPR018149">
    <property type="entry name" value="Lys-tRNA-synth_II_C"/>
</dbReference>
<gene>
    <name evidence="13" type="ORF">JTE90_009019</name>
</gene>
<comment type="caution">
    <text evidence="13">The sequence shown here is derived from an EMBL/GenBank/DDBJ whole genome shotgun (WGS) entry which is preliminary data.</text>
</comment>
<dbReference type="GO" id="GO:0017101">
    <property type="term" value="C:aminoacyl-tRNA synthetase multienzyme complex"/>
    <property type="evidence" value="ECO:0007669"/>
    <property type="project" value="TreeGrafter"/>
</dbReference>
<evidence type="ECO:0000256" key="9">
    <source>
        <dbReference type="ARBA" id="ARBA00030563"/>
    </source>
</evidence>
<keyword evidence="7" id="KW-0648">Protein biosynthesis</keyword>
<evidence type="ECO:0000256" key="1">
    <source>
        <dbReference type="ARBA" id="ARBA00008226"/>
    </source>
</evidence>
<sequence>MLACRAVLRQAVPKFSRSSFILYPNSTAMSTISKNEQKRLQKAEQKAKEKAEKEKALKQKQAELATPANKKEEDPTDAEEYFKVRCQTIEQLKAAGESPYPHKFHVSMSLADFIQQYNDLPPAEVLKDVTVSVAGRVHAKRESGAKLLFYDLRGEGVKIQVMAHVAHYPTEADFLKINGRVRRGDIIGCVGHPGKTKMGELSIVPTEIQILSPCLHMLPHMHYGLKDKETRFRQRYLDLIMNDSVRQKFIFRAKVQKYIRDFFEQLGFLEVETPMMNMIPGGATAKPFITHHNELDLDLYLRVAPELYLKMLVVGGLDRVFEIGRLFRNEGIDLTHNPEFTTCEFYMAYADYNDLMKITETLLSGMVKTVTGSYKLTYHPDGPEGEAHEIDFTPPFKRVNMLPGLEAALGEKLPDPTTLNTPEANKRLI</sequence>
<dbReference type="InterPro" id="IPR004364">
    <property type="entry name" value="Aa-tRNA-synt_II"/>
</dbReference>
<feature type="region of interest" description="Disordered" evidence="11">
    <location>
        <begin position="33"/>
        <end position="77"/>
    </location>
</feature>
<comment type="catalytic activity">
    <reaction evidence="10">
        <text>tRNA(Lys) + L-lysine + ATP = L-lysyl-tRNA(Lys) + AMP + diphosphate</text>
        <dbReference type="Rhea" id="RHEA:20792"/>
        <dbReference type="Rhea" id="RHEA-COMP:9696"/>
        <dbReference type="Rhea" id="RHEA-COMP:9697"/>
        <dbReference type="ChEBI" id="CHEBI:30616"/>
        <dbReference type="ChEBI" id="CHEBI:32551"/>
        <dbReference type="ChEBI" id="CHEBI:33019"/>
        <dbReference type="ChEBI" id="CHEBI:78442"/>
        <dbReference type="ChEBI" id="CHEBI:78529"/>
        <dbReference type="ChEBI" id="CHEBI:456215"/>
        <dbReference type="EC" id="6.1.1.6"/>
    </reaction>
</comment>
<evidence type="ECO:0000256" key="6">
    <source>
        <dbReference type="ARBA" id="ARBA00022840"/>
    </source>
</evidence>
<accession>A0AAV6VKG8</accession>
<dbReference type="CDD" id="cd04322">
    <property type="entry name" value="LysRS_N"/>
    <property type="match status" value="1"/>
</dbReference>
<dbReference type="Gene3D" id="2.40.50.140">
    <property type="entry name" value="Nucleic acid-binding proteins"/>
    <property type="match status" value="1"/>
</dbReference>
<feature type="domain" description="Aminoacyl-transfer RNA synthetases class-II family profile" evidence="12">
    <location>
        <begin position="249"/>
        <end position="392"/>
    </location>
</feature>
<evidence type="ECO:0000313" key="14">
    <source>
        <dbReference type="Proteomes" id="UP000827092"/>
    </source>
</evidence>
<dbReference type="Pfam" id="PF00152">
    <property type="entry name" value="tRNA-synt_2"/>
    <property type="match status" value="1"/>
</dbReference>
<dbReference type="Gene3D" id="3.30.930.10">
    <property type="entry name" value="Bira Bifunctional Protein, Domain 2"/>
    <property type="match status" value="1"/>
</dbReference>
<dbReference type="InterPro" id="IPR045864">
    <property type="entry name" value="aa-tRNA-synth_II/BPL/LPL"/>
</dbReference>
<dbReference type="EMBL" id="JAFNEN010000062">
    <property type="protein sequence ID" value="KAG8196960.1"/>
    <property type="molecule type" value="Genomic_DNA"/>
</dbReference>
<evidence type="ECO:0000259" key="12">
    <source>
        <dbReference type="PROSITE" id="PS50862"/>
    </source>
</evidence>